<dbReference type="GO" id="GO:0003676">
    <property type="term" value="F:nucleic acid binding"/>
    <property type="evidence" value="ECO:0007669"/>
    <property type="project" value="InterPro"/>
</dbReference>
<evidence type="ECO:0000256" key="4">
    <source>
        <dbReference type="ARBA" id="ARBA00022771"/>
    </source>
</evidence>
<dbReference type="PANTHER" id="PTHR11239:SF12">
    <property type="entry name" value="DNA-DIRECTED RNA POLYMERASE III SUBUNIT RPC10"/>
    <property type="match status" value="1"/>
</dbReference>
<comment type="caution">
    <text evidence="13">The sequence shown here is derived from an EMBL/GenBank/DDBJ whole genome shotgun (WGS) entry which is preliminary data.</text>
</comment>
<feature type="zinc finger region" description="C4-type" evidence="10">
    <location>
        <begin position="4"/>
        <end position="33"/>
    </location>
</feature>
<dbReference type="InterPro" id="IPR012164">
    <property type="entry name" value="Rpa12/Rpb9/Rpc10/TFS"/>
</dbReference>
<keyword evidence="5 9" id="KW-0862">Zinc</keyword>
<evidence type="ECO:0000256" key="7">
    <source>
        <dbReference type="ARBA" id="ARBA00023242"/>
    </source>
</evidence>
<keyword evidence="2 8" id="KW-0240">DNA-directed RNA polymerase</keyword>
<evidence type="ECO:0000256" key="2">
    <source>
        <dbReference type="ARBA" id="ARBA00022478"/>
    </source>
</evidence>
<dbReference type="InterPro" id="IPR034014">
    <property type="entry name" value="Zn_ribbon_RPC11_C"/>
</dbReference>
<feature type="binding site" evidence="9">
    <location>
        <position position="33"/>
    </location>
    <ligand>
        <name>Zn(2+)</name>
        <dbReference type="ChEBI" id="CHEBI:29105"/>
        <label>1</label>
    </ligand>
</feature>
<accession>A0A2V3IZP7</accession>
<dbReference type="GO" id="GO:0006386">
    <property type="term" value="P:termination of RNA polymerase III transcription"/>
    <property type="evidence" value="ECO:0007669"/>
    <property type="project" value="TreeGrafter"/>
</dbReference>
<protein>
    <recommendedName>
        <fullName evidence="8">DNA-directed RNA polymerase subunit</fullName>
    </recommendedName>
</protein>
<keyword evidence="7 8" id="KW-0539">Nucleus</keyword>
<feature type="binding site" evidence="9">
    <location>
        <position position="78"/>
    </location>
    <ligand>
        <name>Zn(2+)</name>
        <dbReference type="ChEBI" id="CHEBI:29105"/>
        <label>2</label>
    </ligand>
</feature>
<dbReference type="PIRSF" id="PIRSF005586">
    <property type="entry name" value="RNApol_RpoM"/>
    <property type="match status" value="1"/>
</dbReference>
<reference evidence="13 14" key="1">
    <citation type="journal article" date="2018" name="Mol. Biol. Evol.">
        <title>Analysis of the draft genome of the red seaweed Gracilariopsis chorda provides insights into genome size evolution in Rhodophyta.</title>
        <authorList>
            <person name="Lee J."/>
            <person name="Yang E.C."/>
            <person name="Graf L."/>
            <person name="Yang J.H."/>
            <person name="Qiu H."/>
            <person name="Zel Zion U."/>
            <person name="Chan C.X."/>
            <person name="Stephens T.G."/>
            <person name="Weber A.P.M."/>
            <person name="Boo G.H."/>
            <person name="Boo S.M."/>
            <person name="Kim K.M."/>
            <person name="Shin Y."/>
            <person name="Jung M."/>
            <person name="Lee S.J."/>
            <person name="Yim H.S."/>
            <person name="Lee J.H."/>
            <person name="Bhattacharya D."/>
            <person name="Yoon H.S."/>
        </authorList>
    </citation>
    <scope>NUCLEOTIDE SEQUENCE [LARGE SCALE GENOMIC DNA]</scope>
    <source>
        <strain evidence="13 14">SKKU-2015</strain>
        <tissue evidence="13">Whole body</tissue>
    </source>
</reference>
<feature type="binding site" evidence="9">
    <location>
        <position position="75"/>
    </location>
    <ligand>
        <name>Zn(2+)</name>
        <dbReference type="ChEBI" id="CHEBI:29105"/>
        <label>2</label>
    </ligand>
</feature>
<comment type="similarity">
    <text evidence="8 11">Belongs to the archaeal rpoM/eukaryotic RPA12/RPB9/RPC11 RNA polymerase family.</text>
</comment>
<dbReference type="PROSITE" id="PS51133">
    <property type="entry name" value="ZF_TFIIS_2"/>
    <property type="match status" value="1"/>
</dbReference>
<dbReference type="EMBL" id="NBIV01000023">
    <property type="protein sequence ID" value="PXF47523.1"/>
    <property type="molecule type" value="Genomic_DNA"/>
</dbReference>
<feature type="binding site" evidence="9">
    <location>
        <position position="30"/>
    </location>
    <ligand>
        <name>Zn(2+)</name>
        <dbReference type="ChEBI" id="CHEBI:29105"/>
        <label>1</label>
    </ligand>
</feature>
<evidence type="ECO:0000256" key="10">
    <source>
        <dbReference type="PIRSR" id="PIRSR005586-2"/>
    </source>
</evidence>
<organism evidence="13 14">
    <name type="scientific">Gracilariopsis chorda</name>
    <dbReference type="NCBI Taxonomy" id="448386"/>
    <lineage>
        <taxon>Eukaryota</taxon>
        <taxon>Rhodophyta</taxon>
        <taxon>Florideophyceae</taxon>
        <taxon>Rhodymeniophycidae</taxon>
        <taxon>Gracilariales</taxon>
        <taxon>Gracilariaceae</taxon>
        <taxon>Gracilariopsis</taxon>
    </lineage>
</organism>
<dbReference type="SUPFAM" id="SSF57783">
    <property type="entry name" value="Zinc beta-ribbon"/>
    <property type="match status" value="1"/>
</dbReference>
<sequence length="115" mass="13229">MLFCPVCGNYLLTNKTPPGSLEDPTWILECRTCPYIHRITSRIERKVTNLPKKQVEDVLGGEAAWELADSTDIPCPRCSHPKAYYFQMQTRSADEPMTTFYRCANAECAHQWKEN</sequence>
<evidence type="ECO:0000256" key="9">
    <source>
        <dbReference type="PIRSR" id="PIRSR005586-1"/>
    </source>
</evidence>
<evidence type="ECO:0000313" key="13">
    <source>
        <dbReference type="EMBL" id="PXF47523.1"/>
    </source>
</evidence>
<dbReference type="SMART" id="SM00440">
    <property type="entry name" value="ZnF_C2C2"/>
    <property type="match status" value="1"/>
</dbReference>
<keyword evidence="4 10" id="KW-0863">Zinc-finger</keyword>
<evidence type="ECO:0000256" key="8">
    <source>
        <dbReference type="PIRNR" id="PIRNR005586"/>
    </source>
</evidence>
<evidence type="ECO:0000259" key="12">
    <source>
        <dbReference type="PROSITE" id="PS51133"/>
    </source>
</evidence>
<comment type="function">
    <text evidence="8">DNA-dependent RNA polymerase catalyzes the transcription of DNA into RNA using the four ribonucleoside triphosphates as substrates.</text>
</comment>
<comment type="subcellular location">
    <subcellularLocation>
        <location evidence="1 8">Nucleus</location>
    </subcellularLocation>
</comment>
<evidence type="ECO:0000256" key="1">
    <source>
        <dbReference type="ARBA" id="ARBA00004123"/>
    </source>
</evidence>
<keyword evidence="14" id="KW-1185">Reference proteome</keyword>
<dbReference type="Pfam" id="PF01096">
    <property type="entry name" value="Zn_ribbon_TFIIS"/>
    <property type="match status" value="1"/>
</dbReference>
<dbReference type="PROSITE" id="PS00466">
    <property type="entry name" value="ZF_TFIIS_1"/>
    <property type="match status" value="1"/>
</dbReference>
<dbReference type="GO" id="GO:0003899">
    <property type="term" value="F:DNA-directed RNA polymerase activity"/>
    <property type="evidence" value="ECO:0007669"/>
    <property type="project" value="InterPro"/>
</dbReference>
<dbReference type="OrthoDB" id="282152at2759"/>
<dbReference type="GO" id="GO:0008270">
    <property type="term" value="F:zinc ion binding"/>
    <property type="evidence" value="ECO:0007669"/>
    <property type="project" value="UniProtKB-KW"/>
</dbReference>
<dbReference type="SMART" id="SM00661">
    <property type="entry name" value="RPOL9"/>
    <property type="match status" value="1"/>
</dbReference>
<feature type="binding site" evidence="9">
    <location>
        <position position="7"/>
    </location>
    <ligand>
        <name>Zn(2+)</name>
        <dbReference type="ChEBI" id="CHEBI:29105"/>
        <label>1</label>
    </ligand>
</feature>
<dbReference type="InterPro" id="IPR001222">
    <property type="entry name" value="Znf_TFIIS"/>
</dbReference>
<dbReference type="Gene3D" id="2.20.25.10">
    <property type="match status" value="1"/>
</dbReference>
<evidence type="ECO:0000313" key="14">
    <source>
        <dbReference type="Proteomes" id="UP000247409"/>
    </source>
</evidence>
<feature type="binding site" evidence="9">
    <location>
        <position position="108"/>
    </location>
    <ligand>
        <name>Zn(2+)</name>
        <dbReference type="ChEBI" id="CHEBI:29105"/>
        <label>2</label>
    </ligand>
</feature>
<dbReference type="CDD" id="cd10509">
    <property type="entry name" value="Zn-ribbon_RPC11"/>
    <property type="match status" value="1"/>
</dbReference>
<feature type="domain" description="TFIIS-type" evidence="12">
    <location>
        <begin position="71"/>
        <end position="113"/>
    </location>
</feature>
<keyword evidence="3 9" id="KW-0479">Metal-binding</keyword>
<feature type="binding site" evidence="9">
    <location>
        <position position="103"/>
    </location>
    <ligand>
        <name>Zn(2+)</name>
        <dbReference type="ChEBI" id="CHEBI:29105"/>
        <label>2</label>
    </ligand>
</feature>
<dbReference type="STRING" id="448386.A0A2V3IZP7"/>
<evidence type="ECO:0000256" key="6">
    <source>
        <dbReference type="ARBA" id="ARBA00023163"/>
    </source>
</evidence>
<dbReference type="GO" id="GO:0005666">
    <property type="term" value="C:RNA polymerase III complex"/>
    <property type="evidence" value="ECO:0007669"/>
    <property type="project" value="TreeGrafter"/>
</dbReference>
<feature type="binding site" evidence="9">
    <location>
        <position position="4"/>
    </location>
    <ligand>
        <name>Zn(2+)</name>
        <dbReference type="ChEBI" id="CHEBI:29105"/>
        <label>1</label>
    </ligand>
</feature>
<dbReference type="AlphaFoldDB" id="A0A2V3IZP7"/>
<dbReference type="FunFam" id="2.20.25.10:FF:000005">
    <property type="entry name" value="DNA-directed RNA polymerase subunit"/>
    <property type="match status" value="1"/>
</dbReference>
<evidence type="ECO:0000256" key="11">
    <source>
        <dbReference type="RuleBase" id="RU003474"/>
    </source>
</evidence>
<gene>
    <name evidence="13" type="ORF">BWQ96_02667</name>
</gene>
<evidence type="ECO:0000256" key="5">
    <source>
        <dbReference type="ARBA" id="ARBA00022833"/>
    </source>
</evidence>
<dbReference type="InterPro" id="IPR001529">
    <property type="entry name" value="Zn_ribbon_RPB9"/>
</dbReference>
<name>A0A2V3IZP7_9FLOR</name>
<dbReference type="PANTHER" id="PTHR11239">
    <property type="entry name" value="DNA-DIRECTED RNA POLYMERASE"/>
    <property type="match status" value="1"/>
</dbReference>
<evidence type="ECO:0000256" key="3">
    <source>
        <dbReference type="ARBA" id="ARBA00022723"/>
    </source>
</evidence>
<proteinExistence type="inferred from homology"/>
<keyword evidence="6 8" id="KW-0804">Transcription</keyword>
<dbReference type="Proteomes" id="UP000247409">
    <property type="component" value="Unassembled WGS sequence"/>
</dbReference>